<organism evidence="2">
    <name type="scientific">Kitasatospora camelliae</name>
    <dbReference type="NCBI Taxonomy" id="3156397"/>
    <lineage>
        <taxon>Bacteria</taxon>
        <taxon>Bacillati</taxon>
        <taxon>Actinomycetota</taxon>
        <taxon>Actinomycetes</taxon>
        <taxon>Kitasatosporales</taxon>
        <taxon>Streptomycetaceae</taxon>
        <taxon>Kitasatospora</taxon>
    </lineage>
</organism>
<feature type="region of interest" description="Disordered" evidence="1">
    <location>
        <begin position="1"/>
        <end position="53"/>
    </location>
</feature>
<sequence length="53" mass="5962">MSDMHDRFSDTAEETLDVRAADPEEGVTSYQTAHAQEESQAEGDRDEMTDEAR</sequence>
<dbReference type="AlphaFoldDB" id="A0AAU8K6C9"/>
<proteinExistence type="predicted"/>
<accession>A0AAU8K6C9</accession>
<evidence type="ECO:0008006" key="3">
    <source>
        <dbReference type="Google" id="ProtNLM"/>
    </source>
</evidence>
<dbReference type="RefSeq" id="WP_354643970.1">
    <property type="nucleotide sequence ID" value="NZ_CP159872.1"/>
</dbReference>
<protein>
    <recommendedName>
        <fullName evidence="3">DUF5709 domain-containing protein</fullName>
    </recommendedName>
</protein>
<name>A0AAU8K6C9_9ACTN</name>
<reference evidence="2" key="1">
    <citation type="submission" date="2024-06" db="EMBL/GenBank/DDBJ databases">
        <title>The genome sequences of Kitasatospora sp. strain HUAS MG31.</title>
        <authorList>
            <person name="Mo P."/>
        </authorList>
    </citation>
    <scope>NUCLEOTIDE SEQUENCE</scope>
    <source>
        <strain evidence="2">HUAS MG31</strain>
    </source>
</reference>
<evidence type="ECO:0000313" key="2">
    <source>
        <dbReference type="EMBL" id="XCM83035.1"/>
    </source>
</evidence>
<feature type="compositionally biased region" description="Basic and acidic residues" evidence="1">
    <location>
        <begin position="1"/>
        <end position="22"/>
    </location>
</feature>
<feature type="compositionally biased region" description="Acidic residues" evidence="1">
    <location>
        <begin position="39"/>
        <end position="53"/>
    </location>
</feature>
<dbReference type="EMBL" id="CP159872">
    <property type="protein sequence ID" value="XCM83035.1"/>
    <property type="molecule type" value="Genomic_DNA"/>
</dbReference>
<evidence type="ECO:0000256" key="1">
    <source>
        <dbReference type="SAM" id="MobiDB-lite"/>
    </source>
</evidence>
<dbReference type="KEGG" id="kcm:ABWK59_30985"/>
<gene>
    <name evidence="2" type="ORF">ABWK59_30985</name>
</gene>